<organism evidence="1">
    <name type="scientific">marine sediment metagenome</name>
    <dbReference type="NCBI Taxonomy" id="412755"/>
    <lineage>
        <taxon>unclassified sequences</taxon>
        <taxon>metagenomes</taxon>
        <taxon>ecological metagenomes</taxon>
    </lineage>
</organism>
<reference evidence="1" key="1">
    <citation type="journal article" date="2015" name="Nature">
        <title>Complex archaea that bridge the gap between prokaryotes and eukaryotes.</title>
        <authorList>
            <person name="Spang A."/>
            <person name="Saw J.H."/>
            <person name="Jorgensen S.L."/>
            <person name="Zaremba-Niedzwiedzka K."/>
            <person name="Martijn J."/>
            <person name="Lind A.E."/>
            <person name="van Eijk R."/>
            <person name="Schleper C."/>
            <person name="Guy L."/>
            <person name="Ettema T.J."/>
        </authorList>
    </citation>
    <scope>NUCLEOTIDE SEQUENCE</scope>
</reference>
<protein>
    <recommendedName>
        <fullName evidence="2">Glutamine amidotransferase domain-containing protein</fullName>
    </recommendedName>
</protein>
<accession>A0A0F9N724</accession>
<evidence type="ECO:0008006" key="2">
    <source>
        <dbReference type="Google" id="ProtNLM"/>
    </source>
</evidence>
<dbReference type="SUPFAM" id="SSF52317">
    <property type="entry name" value="Class I glutamine amidotransferase-like"/>
    <property type="match status" value="1"/>
</dbReference>
<name>A0A0F9N724_9ZZZZ</name>
<dbReference type="InterPro" id="IPR029062">
    <property type="entry name" value="Class_I_gatase-like"/>
</dbReference>
<dbReference type="AlphaFoldDB" id="A0A0F9N724"/>
<sequence>MSYRILVDLSHNENVVEFPDFATEEDYEVEYLDKGEGPIEFENLEDFDILFLGNIQHSKDRKADKFTQKELQAIKKFVGDGGGLFLTSGEGGDRDCSMKMGSLRVLYKVTGVRRFWNGIIQEASSNYLIKKNNILITELFNHPITKGVTEVVLPNSTFFTITEEDVEDIIVTSQKAEFKYLVDGDIGAIGPVPICVVSKFYNGRCLSIGSSDWLLEDDFGLDAGDNLKFLSNILEWLSFEI</sequence>
<dbReference type="Gene3D" id="3.40.50.880">
    <property type="match status" value="1"/>
</dbReference>
<gene>
    <name evidence="1" type="ORF">LCGC14_0986660</name>
</gene>
<dbReference type="EMBL" id="LAZR01003719">
    <property type="protein sequence ID" value="KKN15370.1"/>
    <property type="molecule type" value="Genomic_DNA"/>
</dbReference>
<comment type="caution">
    <text evidence="1">The sequence shown here is derived from an EMBL/GenBank/DDBJ whole genome shotgun (WGS) entry which is preliminary data.</text>
</comment>
<evidence type="ECO:0000313" key="1">
    <source>
        <dbReference type="EMBL" id="KKN15370.1"/>
    </source>
</evidence>
<proteinExistence type="predicted"/>